<sequence length="609" mass="67054">MSPNPSSPSRRDWSSSSLASPGALISRIESLLEPMVHALSRGEPMSIELLSHRSLRQLDGQARRRLISFPGNSLAEAQKFSTRPTSLHLGLHAPYKTSHILARVLFILQLSHDALVSGDVLTKRPVSTCSLYQHLFDKQRVVDDLVDDIAVTLDTHRDSLNIVASAKGLLSGRLIIQLRDGSTIDASSGDAATFRSLVSSRYWETSAAGPGLLITVFFFFQSACYSNQLTNLKAKGYPDLVTRSFLHRLHERHTQVPILVVTDLDHDGLNIFRCYRFGADGDHNLGIHWLGINTRHVQEVAAKMPASKLHQRSESLKTSISSTECRDGISLLSTRDRRMAVHMLARIAVRCPEGDAEAENLKLETQTMLMMNVKAEMQWLDDAGDMTKWLDDELPTLEQTHLNFHAPQRPYPASCFLSSACLSISNPSLPSNHIRSMVSPQLTDDEIDDIMYFSRAGETDELHETLSALAQREKVSPAEILEAVKDDAGSTPLHMATGNGHLETTRSIINLVNSSPSKQTFLDHGNEHGNTSLHWAALGGHLAIVELLLSNGASAACVNEGGCLAFDMALRNDRQQVVDFFLADDATTGIEALALEEMKQKKKASESSD</sequence>
<dbReference type="Gene3D" id="3.40.1360.10">
    <property type="match status" value="1"/>
</dbReference>
<dbReference type="GO" id="GO:0042138">
    <property type="term" value="P:meiotic DNA double-strand break formation"/>
    <property type="evidence" value="ECO:0007669"/>
    <property type="project" value="TreeGrafter"/>
</dbReference>
<dbReference type="PROSITE" id="PS50297">
    <property type="entry name" value="ANK_REP_REGION"/>
    <property type="match status" value="2"/>
</dbReference>
<dbReference type="InterPro" id="IPR002110">
    <property type="entry name" value="Ankyrin_rpt"/>
</dbReference>
<comment type="catalytic activity">
    <reaction evidence="1">
        <text>ATP-dependent breakage, passage and rejoining of double-stranded DNA.</text>
        <dbReference type="EC" id="5.6.2.2"/>
    </reaction>
</comment>
<dbReference type="InterPro" id="IPR036078">
    <property type="entry name" value="Spo11/TopoVI_A_sf"/>
</dbReference>
<evidence type="ECO:0000256" key="4">
    <source>
        <dbReference type="ARBA" id="ARBA00012895"/>
    </source>
</evidence>
<feature type="domain" description="Topoisomerase 6 subunit A/Spo11 TOPRIM" evidence="13">
    <location>
        <begin position="232"/>
        <end position="380"/>
    </location>
</feature>
<dbReference type="EMBL" id="LKCN02000015">
    <property type="protein sequence ID" value="RCI09419.1"/>
    <property type="molecule type" value="Genomic_DNA"/>
</dbReference>
<keyword evidence="10" id="KW-0040">ANK repeat</keyword>
<dbReference type="AlphaFoldDB" id="A0A367L4R9"/>
<comment type="caution">
    <text evidence="14">The sequence shown here is derived from an EMBL/GenBank/DDBJ whole genome shotgun (WGS) entry which is preliminary data.</text>
</comment>
<dbReference type="STRING" id="1330021.A0A367L4R9"/>
<dbReference type="InterPro" id="IPR034136">
    <property type="entry name" value="TOPRIM_Topo6A/Spo11"/>
</dbReference>
<dbReference type="Pfam" id="PF21180">
    <property type="entry name" value="TOP6A-Spo11_Toprim"/>
    <property type="match status" value="1"/>
</dbReference>
<evidence type="ECO:0000256" key="10">
    <source>
        <dbReference type="PROSITE-ProRule" id="PRU00023"/>
    </source>
</evidence>
<protein>
    <recommendedName>
        <fullName evidence="4">DNA topoisomerase (ATP-hydrolyzing)</fullName>
        <ecNumber evidence="4">5.6.2.2</ecNumber>
    </recommendedName>
</protein>
<comment type="caution">
    <text evidence="11">Lacks conserved residue(s) required for the propagation of feature annotation.</text>
</comment>
<dbReference type="Pfam" id="PF04406">
    <property type="entry name" value="TP6A_N"/>
    <property type="match status" value="1"/>
</dbReference>
<comment type="similarity">
    <text evidence="3 11">Belongs to the TOP6A family.</text>
</comment>
<dbReference type="Pfam" id="PF12796">
    <property type="entry name" value="Ank_2"/>
    <property type="match status" value="1"/>
</dbReference>
<accession>A0A367L4R9</accession>
<evidence type="ECO:0000256" key="1">
    <source>
        <dbReference type="ARBA" id="ARBA00000185"/>
    </source>
</evidence>
<dbReference type="Gene3D" id="1.10.10.10">
    <property type="entry name" value="Winged helix-like DNA-binding domain superfamily/Winged helix DNA-binding domain"/>
    <property type="match status" value="1"/>
</dbReference>
<dbReference type="GO" id="GO:0046872">
    <property type="term" value="F:metal ion binding"/>
    <property type="evidence" value="ECO:0007669"/>
    <property type="project" value="UniProtKB-KW"/>
</dbReference>
<dbReference type="SUPFAM" id="SSF56726">
    <property type="entry name" value="DNA topoisomerase IV, alpha subunit"/>
    <property type="match status" value="1"/>
</dbReference>
<dbReference type="PROSITE" id="PS52041">
    <property type="entry name" value="TOPO_IIB"/>
    <property type="match status" value="1"/>
</dbReference>
<dbReference type="Proteomes" id="UP000253664">
    <property type="component" value="Unassembled WGS sequence"/>
</dbReference>
<evidence type="ECO:0000256" key="5">
    <source>
        <dbReference type="ARBA" id="ARBA00022723"/>
    </source>
</evidence>
<evidence type="ECO:0000259" key="12">
    <source>
        <dbReference type="Pfam" id="PF04406"/>
    </source>
</evidence>
<feature type="repeat" description="ANK" evidence="10">
    <location>
        <begin position="488"/>
        <end position="510"/>
    </location>
</feature>
<dbReference type="PRINTS" id="PR01415">
    <property type="entry name" value="ANKYRIN"/>
</dbReference>
<proteinExistence type="inferred from homology"/>
<feature type="domain" description="Spo11/DNA topoisomerase VI subunit A N-terminal" evidence="12">
    <location>
        <begin position="101"/>
        <end position="162"/>
    </location>
</feature>
<keyword evidence="9" id="KW-0413">Isomerase</keyword>
<evidence type="ECO:0000256" key="8">
    <source>
        <dbReference type="ARBA" id="ARBA00023125"/>
    </source>
</evidence>
<dbReference type="PRINTS" id="PR01550">
    <property type="entry name" value="TOP6AFAMILY"/>
</dbReference>
<dbReference type="Gene3D" id="1.25.40.20">
    <property type="entry name" value="Ankyrin repeat-containing domain"/>
    <property type="match status" value="1"/>
</dbReference>
<dbReference type="InterPro" id="IPR036770">
    <property type="entry name" value="Ankyrin_rpt-contain_sf"/>
</dbReference>
<gene>
    <name evidence="14" type="ORF">L249_3758</name>
</gene>
<reference evidence="14 15" key="1">
    <citation type="journal article" date="2015" name="BMC Genomics">
        <title>Insights from the genome of Ophiocordyceps polyrhachis-furcata to pathogenicity and host specificity in insect fungi.</title>
        <authorList>
            <person name="Wichadakul D."/>
            <person name="Kobmoo N."/>
            <person name="Ingsriswang S."/>
            <person name="Tangphatsornruang S."/>
            <person name="Chantasingh D."/>
            <person name="Luangsa-ard J.J."/>
            <person name="Eurwilaichitr L."/>
        </authorList>
    </citation>
    <scope>NUCLEOTIDE SEQUENCE [LARGE SCALE GENOMIC DNA]</scope>
    <source>
        <strain evidence="14 15">BCC 54312</strain>
    </source>
</reference>
<dbReference type="SMART" id="SM00248">
    <property type="entry name" value="ANK"/>
    <property type="match status" value="3"/>
</dbReference>
<dbReference type="GO" id="GO:0000228">
    <property type="term" value="C:nuclear chromosome"/>
    <property type="evidence" value="ECO:0007669"/>
    <property type="project" value="TreeGrafter"/>
</dbReference>
<evidence type="ECO:0000256" key="6">
    <source>
        <dbReference type="ARBA" id="ARBA00022842"/>
    </source>
</evidence>
<keyword evidence="5" id="KW-0479">Metal-binding</keyword>
<evidence type="ECO:0000256" key="11">
    <source>
        <dbReference type="PROSITE-ProRule" id="PRU01385"/>
    </source>
</evidence>
<keyword evidence="7" id="KW-0799">Topoisomerase</keyword>
<evidence type="ECO:0000313" key="14">
    <source>
        <dbReference type="EMBL" id="RCI09419.1"/>
    </source>
</evidence>
<name>A0A367L4R9_9HYPO</name>
<keyword evidence="8 11" id="KW-0238">DNA-binding</keyword>
<evidence type="ECO:0000256" key="3">
    <source>
        <dbReference type="ARBA" id="ARBA00006559"/>
    </source>
</evidence>
<keyword evidence="6" id="KW-0460">Magnesium</keyword>
<dbReference type="GO" id="GO:0003918">
    <property type="term" value="F:DNA topoisomerase type II (double strand cut, ATP-hydrolyzing) activity"/>
    <property type="evidence" value="ECO:0007669"/>
    <property type="project" value="UniProtKB-EC"/>
</dbReference>
<dbReference type="EC" id="5.6.2.2" evidence="4"/>
<comment type="cofactor">
    <cofactor evidence="2">
        <name>Mg(2+)</name>
        <dbReference type="ChEBI" id="CHEBI:18420"/>
    </cofactor>
</comment>
<dbReference type="InterPro" id="IPR036388">
    <property type="entry name" value="WH-like_DNA-bd_sf"/>
</dbReference>
<dbReference type="GO" id="GO:0007131">
    <property type="term" value="P:reciprocal meiotic recombination"/>
    <property type="evidence" value="ECO:0007669"/>
    <property type="project" value="TreeGrafter"/>
</dbReference>
<dbReference type="InterPro" id="IPR013049">
    <property type="entry name" value="Spo11/TopoVI_A_N"/>
</dbReference>
<feature type="repeat" description="ANK" evidence="10">
    <location>
        <begin position="528"/>
        <end position="560"/>
    </location>
</feature>
<evidence type="ECO:0000256" key="7">
    <source>
        <dbReference type="ARBA" id="ARBA00023029"/>
    </source>
</evidence>
<dbReference type="OrthoDB" id="5377392at2759"/>
<dbReference type="PROSITE" id="PS50088">
    <property type="entry name" value="ANK_REPEAT"/>
    <property type="match status" value="2"/>
</dbReference>
<evidence type="ECO:0000259" key="13">
    <source>
        <dbReference type="Pfam" id="PF21180"/>
    </source>
</evidence>
<dbReference type="InterPro" id="IPR002815">
    <property type="entry name" value="Spo11/TopoVI_A"/>
</dbReference>
<keyword evidence="15" id="KW-1185">Reference proteome</keyword>
<dbReference type="GO" id="GO:0003677">
    <property type="term" value="F:DNA binding"/>
    <property type="evidence" value="ECO:0007669"/>
    <property type="project" value="UniProtKB-UniRule"/>
</dbReference>
<evidence type="ECO:0000256" key="9">
    <source>
        <dbReference type="ARBA" id="ARBA00023235"/>
    </source>
</evidence>
<dbReference type="CDD" id="cd00223">
    <property type="entry name" value="TOPRIM_TopoIIB_SPO"/>
    <property type="match status" value="1"/>
</dbReference>
<evidence type="ECO:0000256" key="2">
    <source>
        <dbReference type="ARBA" id="ARBA00001946"/>
    </source>
</evidence>
<dbReference type="GO" id="GO:0000706">
    <property type="term" value="P:meiotic DNA double-strand break processing"/>
    <property type="evidence" value="ECO:0007669"/>
    <property type="project" value="TreeGrafter"/>
</dbReference>
<dbReference type="SUPFAM" id="SSF48403">
    <property type="entry name" value="Ankyrin repeat"/>
    <property type="match status" value="1"/>
</dbReference>
<dbReference type="PANTHER" id="PTHR10848">
    <property type="entry name" value="MEIOTIC RECOMBINATION PROTEIN SPO11"/>
    <property type="match status" value="1"/>
</dbReference>
<dbReference type="GO" id="GO:0005524">
    <property type="term" value="F:ATP binding"/>
    <property type="evidence" value="ECO:0007669"/>
    <property type="project" value="InterPro"/>
</dbReference>
<evidence type="ECO:0000313" key="15">
    <source>
        <dbReference type="Proteomes" id="UP000253664"/>
    </source>
</evidence>
<organism evidence="14 15">
    <name type="scientific">Ophiocordyceps polyrhachis-furcata BCC 54312</name>
    <dbReference type="NCBI Taxonomy" id="1330021"/>
    <lineage>
        <taxon>Eukaryota</taxon>
        <taxon>Fungi</taxon>
        <taxon>Dikarya</taxon>
        <taxon>Ascomycota</taxon>
        <taxon>Pezizomycotina</taxon>
        <taxon>Sordariomycetes</taxon>
        <taxon>Hypocreomycetidae</taxon>
        <taxon>Hypocreales</taxon>
        <taxon>Ophiocordycipitaceae</taxon>
        <taxon>Ophiocordyceps</taxon>
    </lineage>
</organism>
<dbReference type="PANTHER" id="PTHR10848:SF0">
    <property type="entry name" value="MEIOTIC RECOMBINATION PROTEIN SPO11"/>
    <property type="match status" value="1"/>
</dbReference>